<dbReference type="Proteomes" id="UP001239111">
    <property type="component" value="Chromosome 1"/>
</dbReference>
<evidence type="ECO:0000313" key="2">
    <source>
        <dbReference type="Proteomes" id="UP001239111"/>
    </source>
</evidence>
<gene>
    <name evidence="1" type="ORF">QAD02_024060</name>
</gene>
<comment type="caution">
    <text evidence="1">The sequence shown here is derived from an EMBL/GenBank/DDBJ whole genome shotgun (WGS) entry which is preliminary data.</text>
</comment>
<proteinExistence type="predicted"/>
<accession>A0ACC2PXY2</accession>
<keyword evidence="2" id="KW-1185">Reference proteome</keyword>
<name>A0ACC2PXY2_9HYME</name>
<sequence length="213" mass="24870">MNDDGINEYYLGSDMWLITFVVYMQIFYVSSQTPTPPDKNGHDSHDDQSEWMDICMLLYRMEQCNNDFRNFIQQVEWQLSRPDYLPTSIRQCRESTFTSQSSVPGIDRTQWNGLCYLTRKLLIHESELASLVIKMRRFNDDPLRQLLETRLEDWNICVAGPSHDAEGEHPSYRYARDVLADISTFRRIFRNFIFAVIGAPEVTTVTASSCRAN</sequence>
<reference evidence="1" key="1">
    <citation type="submission" date="2023-04" db="EMBL/GenBank/DDBJ databases">
        <title>A chromosome-level genome assembly of the parasitoid wasp Eretmocerus hayati.</title>
        <authorList>
            <person name="Zhong Y."/>
            <person name="Liu S."/>
            <person name="Liu Y."/>
        </authorList>
    </citation>
    <scope>NUCLEOTIDE SEQUENCE</scope>
    <source>
        <strain evidence="1">ZJU_SS_LIU_2023</strain>
    </source>
</reference>
<dbReference type="EMBL" id="CM056741">
    <property type="protein sequence ID" value="KAJ8688265.1"/>
    <property type="molecule type" value="Genomic_DNA"/>
</dbReference>
<protein>
    <submittedName>
        <fullName evidence="1">Uncharacterized protein</fullName>
    </submittedName>
</protein>
<evidence type="ECO:0000313" key="1">
    <source>
        <dbReference type="EMBL" id="KAJ8688265.1"/>
    </source>
</evidence>
<feature type="non-terminal residue" evidence="1">
    <location>
        <position position="213"/>
    </location>
</feature>
<organism evidence="1 2">
    <name type="scientific">Eretmocerus hayati</name>
    <dbReference type="NCBI Taxonomy" id="131215"/>
    <lineage>
        <taxon>Eukaryota</taxon>
        <taxon>Metazoa</taxon>
        <taxon>Ecdysozoa</taxon>
        <taxon>Arthropoda</taxon>
        <taxon>Hexapoda</taxon>
        <taxon>Insecta</taxon>
        <taxon>Pterygota</taxon>
        <taxon>Neoptera</taxon>
        <taxon>Endopterygota</taxon>
        <taxon>Hymenoptera</taxon>
        <taxon>Apocrita</taxon>
        <taxon>Proctotrupomorpha</taxon>
        <taxon>Chalcidoidea</taxon>
        <taxon>Aphelinidae</taxon>
        <taxon>Aphelininae</taxon>
        <taxon>Eretmocerus</taxon>
    </lineage>
</organism>